<accession>G4YR22</accession>
<protein>
    <submittedName>
        <fullName evidence="1">Uncharacterized protein</fullName>
    </submittedName>
</protein>
<dbReference type="KEGG" id="psoj:PHYSODRAFT_431401"/>
<gene>
    <name evidence="1" type="ORF">PHYSODRAFT_431401</name>
</gene>
<dbReference type="GeneID" id="20652320"/>
<evidence type="ECO:0000313" key="2">
    <source>
        <dbReference type="Proteomes" id="UP000002640"/>
    </source>
</evidence>
<dbReference type="AlphaFoldDB" id="G4YR22"/>
<dbReference type="EMBL" id="JH159151">
    <property type="protein sequence ID" value="EGZ30702.1"/>
    <property type="molecule type" value="Genomic_DNA"/>
</dbReference>
<dbReference type="SMR" id="G4YR22"/>
<organism evidence="1 2">
    <name type="scientific">Phytophthora sojae (strain P6497)</name>
    <name type="common">Soybean stem and root rot agent</name>
    <name type="synonym">Phytophthora megasperma f. sp. glycines</name>
    <dbReference type="NCBI Taxonomy" id="1094619"/>
    <lineage>
        <taxon>Eukaryota</taxon>
        <taxon>Sar</taxon>
        <taxon>Stramenopiles</taxon>
        <taxon>Oomycota</taxon>
        <taxon>Peronosporomycetes</taxon>
        <taxon>Peronosporales</taxon>
        <taxon>Peronosporaceae</taxon>
        <taxon>Phytophthora</taxon>
    </lineage>
</organism>
<keyword evidence="2" id="KW-1185">Reference proteome</keyword>
<feature type="non-terminal residue" evidence="1">
    <location>
        <position position="1"/>
    </location>
</feature>
<sequence>VLCPRRSPLSAFELDNTLNSIGIRREMASLLRHFNSTRLAERVFKMTGYLRRVLGAYRNMRSLADSQQGFTATQEVVDTRRKYKELKRAWKLTCDYWFLE</sequence>
<dbReference type="InParanoid" id="G4YR22"/>
<evidence type="ECO:0000313" key="1">
    <source>
        <dbReference type="EMBL" id="EGZ30702.1"/>
    </source>
</evidence>
<dbReference type="Proteomes" id="UP000002640">
    <property type="component" value="Unassembled WGS sequence"/>
</dbReference>
<dbReference type="RefSeq" id="XP_009517977.1">
    <property type="nucleotide sequence ID" value="XM_009519682.1"/>
</dbReference>
<proteinExistence type="predicted"/>
<reference evidence="1 2" key="1">
    <citation type="journal article" date="2006" name="Science">
        <title>Phytophthora genome sequences uncover evolutionary origins and mechanisms of pathogenesis.</title>
        <authorList>
            <person name="Tyler B.M."/>
            <person name="Tripathy S."/>
            <person name="Zhang X."/>
            <person name="Dehal P."/>
            <person name="Jiang R.H."/>
            <person name="Aerts A."/>
            <person name="Arredondo F.D."/>
            <person name="Baxter L."/>
            <person name="Bensasson D."/>
            <person name="Beynon J.L."/>
            <person name="Chapman J."/>
            <person name="Damasceno C.M."/>
            <person name="Dorrance A.E."/>
            <person name="Dou D."/>
            <person name="Dickerman A.W."/>
            <person name="Dubchak I.L."/>
            <person name="Garbelotto M."/>
            <person name="Gijzen M."/>
            <person name="Gordon S.G."/>
            <person name="Govers F."/>
            <person name="Grunwald N.J."/>
            <person name="Huang W."/>
            <person name="Ivors K.L."/>
            <person name="Jones R.W."/>
            <person name="Kamoun S."/>
            <person name="Krampis K."/>
            <person name="Lamour K.H."/>
            <person name="Lee M.K."/>
            <person name="McDonald W.H."/>
            <person name="Medina M."/>
            <person name="Meijer H.J."/>
            <person name="Nordberg E.K."/>
            <person name="Maclean D.J."/>
            <person name="Ospina-Giraldo M.D."/>
            <person name="Morris P.F."/>
            <person name="Phuntumart V."/>
            <person name="Putnam N.H."/>
            <person name="Rash S."/>
            <person name="Rose J.K."/>
            <person name="Sakihama Y."/>
            <person name="Salamov A.A."/>
            <person name="Savidor A."/>
            <person name="Scheuring C.F."/>
            <person name="Smith B.M."/>
            <person name="Sobral B.W."/>
            <person name="Terry A."/>
            <person name="Torto-Alalibo T.A."/>
            <person name="Win J."/>
            <person name="Xu Z."/>
            <person name="Zhang H."/>
            <person name="Grigoriev I.V."/>
            <person name="Rokhsar D.S."/>
            <person name="Boore J.L."/>
        </authorList>
    </citation>
    <scope>NUCLEOTIDE SEQUENCE [LARGE SCALE GENOMIC DNA]</scope>
    <source>
        <strain evidence="1 2">P6497</strain>
    </source>
</reference>
<feature type="non-terminal residue" evidence="1">
    <location>
        <position position="100"/>
    </location>
</feature>
<name>G4YR22_PHYSP</name>